<proteinExistence type="predicted"/>
<sequence>MDESHLIIKRDYLDSFQGFIIRFLIHYNPRKHPSMVLAASGYPRNLTALGKPKHESYCVDLMILNCRIGWWFWPFSTRLAALEARKNRLGLVVHIYTRPRSGGIRTLF</sequence>
<evidence type="ECO:0000313" key="2">
    <source>
        <dbReference type="Proteomes" id="UP000887013"/>
    </source>
</evidence>
<dbReference type="AlphaFoldDB" id="A0A8X6TXM3"/>
<accession>A0A8X6TXM3</accession>
<keyword evidence="2" id="KW-1185">Reference proteome</keyword>
<dbReference type="Proteomes" id="UP000887013">
    <property type="component" value="Unassembled WGS sequence"/>
</dbReference>
<dbReference type="EMBL" id="BMAW01066290">
    <property type="protein sequence ID" value="GFT54330.1"/>
    <property type="molecule type" value="Genomic_DNA"/>
</dbReference>
<evidence type="ECO:0000313" key="1">
    <source>
        <dbReference type="EMBL" id="GFT54330.1"/>
    </source>
</evidence>
<gene>
    <name evidence="1" type="ORF">NPIL_555281</name>
</gene>
<comment type="caution">
    <text evidence="1">The sequence shown here is derived from an EMBL/GenBank/DDBJ whole genome shotgun (WGS) entry which is preliminary data.</text>
</comment>
<organism evidence="1 2">
    <name type="scientific">Nephila pilipes</name>
    <name type="common">Giant wood spider</name>
    <name type="synonym">Nephila maculata</name>
    <dbReference type="NCBI Taxonomy" id="299642"/>
    <lineage>
        <taxon>Eukaryota</taxon>
        <taxon>Metazoa</taxon>
        <taxon>Ecdysozoa</taxon>
        <taxon>Arthropoda</taxon>
        <taxon>Chelicerata</taxon>
        <taxon>Arachnida</taxon>
        <taxon>Araneae</taxon>
        <taxon>Araneomorphae</taxon>
        <taxon>Entelegynae</taxon>
        <taxon>Araneoidea</taxon>
        <taxon>Nephilidae</taxon>
        <taxon>Nephila</taxon>
    </lineage>
</organism>
<protein>
    <submittedName>
        <fullName evidence="1">Uncharacterized protein</fullName>
    </submittedName>
</protein>
<reference evidence="1" key="1">
    <citation type="submission" date="2020-08" db="EMBL/GenBank/DDBJ databases">
        <title>Multicomponent nature underlies the extraordinary mechanical properties of spider dragline silk.</title>
        <authorList>
            <person name="Kono N."/>
            <person name="Nakamura H."/>
            <person name="Mori M."/>
            <person name="Yoshida Y."/>
            <person name="Ohtoshi R."/>
            <person name="Malay A.D."/>
            <person name="Moran D.A.P."/>
            <person name="Tomita M."/>
            <person name="Numata K."/>
            <person name="Arakawa K."/>
        </authorList>
    </citation>
    <scope>NUCLEOTIDE SEQUENCE</scope>
</reference>
<name>A0A8X6TXM3_NEPPI</name>